<protein>
    <recommendedName>
        <fullName evidence="4">Secreted protein</fullName>
    </recommendedName>
</protein>
<evidence type="ECO:0000313" key="2">
    <source>
        <dbReference type="EMBL" id="KAF5332330.1"/>
    </source>
</evidence>
<evidence type="ECO:0008006" key="4">
    <source>
        <dbReference type="Google" id="ProtNLM"/>
    </source>
</evidence>
<comment type="caution">
    <text evidence="2">The sequence shown here is derived from an EMBL/GenBank/DDBJ whole genome shotgun (WGS) entry which is preliminary data.</text>
</comment>
<name>A0A8H5BZB2_9AGAR</name>
<keyword evidence="3" id="KW-1185">Reference proteome</keyword>
<dbReference type="Proteomes" id="UP000559256">
    <property type="component" value="Unassembled WGS sequence"/>
</dbReference>
<keyword evidence="1" id="KW-0732">Signal</keyword>
<accession>A0A8H5BZB2</accession>
<sequence length="81" mass="8724">MNFSLSLLLFPSLRSYYITPVTLSRSTIVRLRSCIYSSVYNLGAGGAASKTMVVSYSGSQSLETSRAAPELLIQKSVALTV</sequence>
<dbReference type="AlphaFoldDB" id="A0A8H5BZB2"/>
<dbReference type="EMBL" id="JAACJM010000312">
    <property type="protein sequence ID" value="KAF5332330.1"/>
    <property type="molecule type" value="Genomic_DNA"/>
</dbReference>
<proteinExistence type="predicted"/>
<organism evidence="2 3">
    <name type="scientific">Tetrapyrgos nigripes</name>
    <dbReference type="NCBI Taxonomy" id="182062"/>
    <lineage>
        <taxon>Eukaryota</taxon>
        <taxon>Fungi</taxon>
        <taxon>Dikarya</taxon>
        <taxon>Basidiomycota</taxon>
        <taxon>Agaricomycotina</taxon>
        <taxon>Agaricomycetes</taxon>
        <taxon>Agaricomycetidae</taxon>
        <taxon>Agaricales</taxon>
        <taxon>Marasmiineae</taxon>
        <taxon>Marasmiaceae</taxon>
        <taxon>Tetrapyrgos</taxon>
    </lineage>
</organism>
<evidence type="ECO:0000256" key="1">
    <source>
        <dbReference type="SAM" id="SignalP"/>
    </source>
</evidence>
<gene>
    <name evidence="2" type="ORF">D9758_016117</name>
</gene>
<feature type="chain" id="PRO_5034788672" description="Secreted protein" evidence="1">
    <location>
        <begin position="16"/>
        <end position="81"/>
    </location>
</feature>
<evidence type="ECO:0000313" key="3">
    <source>
        <dbReference type="Proteomes" id="UP000559256"/>
    </source>
</evidence>
<reference evidence="2 3" key="1">
    <citation type="journal article" date="2020" name="ISME J.">
        <title>Uncovering the hidden diversity of litter-decomposition mechanisms in mushroom-forming fungi.</title>
        <authorList>
            <person name="Floudas D."/>
            <person name="Bentzer J."/>
            <person name="Ahren D."/>
            <person name="Johansson T."/>
            <person name="Persson P."/>
            <person name="Tunlid A."/>
        </authorList>
    </citation>
    <scope>NUCLEOTIDE SEQUENCE [LARGE SCALE GENOMIC DNA]</scope>
    <source>
        <strain evidence="2 3">CBS 291.85</strain>
    </source>
</reference>
<feature type="signal peptide" evidence="1">
    <location>
        <begin position="1"/>
        <end position="15"/>
    </location>
</feature>